<sequence>MPSKVPFKVVYCSSSDDNHREKELESHSPTTKGWQSSRFCLYPQELILLMNEPTRVRKLQLLSHQFMILSKLQFLIHVMVSGTGFVQIVLNSRKTLEIYVGLSNNESTGFKARELKSIHLDAEGHFMKLVLHKNHVNKYNIYNQVGLVAVNVIGDRLDDPLDPNPLKNVDSLLQGYMNPNSNQGPVWGRINKPDYISRLDDLSFDMYQDPETAALIRKLNDKKQEAVQQERYDYAKKLTAVISDLYKVGERLGRYEVEKKKAVEMENYDLAMEKKRQSDEFRLYVYKQLDIQELLELDGRLSHEHKPINITPPPLPPIVTDHSRQPPPPQHQEEDKRTPPPLAPIRERYSPQEETPPAISFRKEDLADDRPLPALNNKRPTEIEQEGESPTENVTNSDGPEPLKENDLRTASLIIEVFGENLVQHAYSKQWKYRQEAMENVDKELTADTPELTSDKDPKTVVKATVLLIQKRINDQVFSVRLKNVFLPKHSSLRRAFGPLPSVASKRVHLKKKRVLTGCKHDIFCRQTAAVVDLILERADQKQINNLPLARQFALMTVKLQLFGSKTRDAWHVWHPIRTCLFVSCPRLDATDGRLSSNHETDYEYDFSNQVQVVLLLHYILVKDKVRDYLPPDEPAIRKNPLYRNLFDGFDKIDGKPTEAERRAQAKAATENSEKAKQAEIAALQAQLQALRDMAGAASAKPASSKPAKDELVDVDRMCIFCGETNESFTEEMLDMHYWKSCPMLKRCDHCAQVVIEISGVSEHLLTECESSDKFAQCPRCKEAIPKEDLDEHFAEKSCQASNGPRCVLCNKVLGDGDEVWNKHLKEECAPNKARLQQQSVVSNPHTFLVYFQPPAKLQAKRVFGVPVAEEARPRPLEGVQEKGEVGGAGQCRGDDTLPTEWLQCFFTAKEPAGKIISPILERLRLQVNSNRFKYLVMPKDNVILRCDLV</sequence>
<dbReference type="EMBL" id="CALNXI010000485">
    <property type="protein sequence ID" value="CAH3028021.1"/>
    <property type="molecule type" value="Genomic_DNA"/>
</dbReference>
<evidence type="ECO:0008006" key="7">
    <source>
        <dbReference type="Google" id="ProtNLM"/>
    </source>
</evidence>
<feature type="region of interest" description="Disordered" evidence="2">
    <location>
        <begin position="305"/>
        <end position="405"/>
    </location>
</feature>
<dbReference type="PANTHER" id="PTHR13371">
    <property type="entry name" value="GLYCINE-, GLUTAMATE-, THIENYLCYCLOHEXYLPIPERIDINE-BINDING PROTEIN"/>
    <property type="match status" value="1"/>
</dbReference>
<dbReference type="PANTHER" id="PTHR13371:SF0">
    <property type="entry name" value="CENTROSOMAL PROTEIN OF 104 KDA"/>
    <property type="match status" value="1"/>
</dbReference>
<dbReference type="Pfam" id="PF21040">
    <property type="entry name" value="CEP104-like_TOG"/>
    <property type="match status" value="1"/>
</dbReference>
<keyword evidence="6" id="KW-1185">Reference proteome</keyword>
<evidence type="ECO:0000313" key="5">
    <source>
        <dbReference type="EMBL" id="CAH3028021.1"/>
    </source>
</evidence>
<evidence type="ECO:0000313" key="6">
    <source>
        <dbReference type="Proteomes" id="UP001159427"/>
    </source>
</evidence>
<dbReference type="InterPro" id="IPR011989">
    <property type="entry name" value="ARM-like"/>
</dbReference>
<feature type="coiled-coil region" evidence="1">
    <location>
        <begin position="667"/>
        <end position="701"/>
    </location>
</feature>
<feature type="domain" description="Centrosomal protein CEP104 N-terminal" evidence="3">
    <location>
        <begin position="33"/>
        <end position="154"/>
    </location>
</feature>
<feature type="domain" description="Centrosomal protein CEP104 Zn finger" evidence="4">
    <location>
        <begin position="718"/>
        <end position="825"/>
    </location>
</feature>
<dbReference type="Proteomes" id="UP001159427">
    <property type="component" value="Unassembled WGS sequence"/>
</dbReference>
<evidence type="ECO:0000259" key="3">
    <source>
        <dbReference type="Pfam" id="PF21038"/>
    </source>
</evidence>
<dbReference type="InterPro" id="IPR052607">
    <property type="entry name" value="CEP104-like"/>
</dbReference>
<dbReference type="InterPro" id="IPR008979">
    <property type="entry name" value="Galactose-bd-like_sf"/>
</dbReference>
<organism evidence="5 6">
    <name type="scientific">Porites evermanni</name>
    <dbReference type="NCBI Taxonomy" id="104178"/>
    <lineage>
        <taxon>Eukaryota</taxon>
        <taxon>Metazoa</taxon>
        <taxon>Cnidaria</taxon>
        <taxon>Anthozoa</taxon>
        <taxon>Hexacorallia</taxon>
        <taxon>Scleractinia</taxon>
        <taxon>Fungiina</taxon>
        <taxon>Poritidae</taxon>
        <taxon>Porites</taxon>
    </lineage>
</organism>
<proteinExistence type="predicted"/>
<dbReference type="Gene3D" id="1.25.10.10">
    <property type="entry name" value="Leucine-rich Repeat Variant"/>
    <property type="match status" value="1"/>
</dbReference>
<feature type="compositionally biased region" description="Basic and acidic residues" evidence="2">
    <location>
        <begin position="361"/>
        <end position="371"/>
    </location>
</feature>
<dbReference type="SUPFAM" id="SSF49785">
    <property type="entry name" value="Galactose-binding domain-like"/>
    <property type="match status" value="1"/>
</dbReference>
<dbReference type="Pfam" id="PF21038">
    <property type="entry name" value="CEP104_N"/>
    <property type="match status" value="1"/>
</dbReference>
<comment type="caution">
    <text evidence="5">The sequence shown here is derived from an EMBL/GenBank/DDBJ whole genome shotgun (WGS) entry which is preliminary data.</text>
</comment>
<evidence type="ECO:0000256" key="1">
    <source>
        <dbReference type="SAM" id="Coils"/>
    </source>
</evidence>
<evidence type="ECO:0000259" key="4">
    <source>
        <dbReference type="Pfam" id="PF21039"/>
    </source>
</evidence>
<evidence type="ECO:0000256" key="2">
    <source>
        <dbReference type="SAM" id="MobiDB-lite"/>
    </source>
</evidence>
<reference evidence="5 6" key="1">
    <citation type="submission" date="2022-05" db="EMBL/GenBank/DDBJ databases">
        <authorList>
            <consortium name="Genoscope - CEA"/>
            <person name="William W."/>
        </authorList>
    </citation>
    <scope>NUCLEOTIDE SEQUENCE [LARGE SCALE GENOMIC DNA]</scope>
</reference>
<gene>
    <name evidence="5" type="ORF">PEVE_00032952</name>
</gene>
<protein>
    <recommendedName>
        <fullName evidence="7">Centrosomal protein of 104 kDa</fullName>
    </recommendedName>
</protein>
<dbReference type="Pfam" id="PF21039">
    <property type="entry name" value="CEP104_ZnF"/>
    <property type="match status" value="1"/>
</dbReference>
<dbReference type="InterPro" id="IPR048739">
    <property type="entry name" value="CEP104_N"/>
</dbReference>
<dbReference type="InterPro" id="IPR048738">
    <property type="entry name" value="CEP104_Znf"/>
</dbReference>
<accession>A0ABN8MHE6</accession>
<name>A0ABN8MHE6_9CNID</name>
<keyword evidence="1" id="KW-0175">Coiled coil</keyword>